<dbReference type="SUPFAM" id="SSF50494">
    <property type="entry name" value="Trypsin-like serine proteases"/>
    <property type="match status" value="1"/>
</dbReference>
<feature type="domain" description="Peptidase S1" evidence="4">
    <location>
        <begin position="60"/>
        <end position="299"/>
    </location>
</feature>
<evidence type="ECO:0000256" key="3">
    <source>
        <dbReference type="SAM" id="SignalP"/>
    </source>
</evidence>
<evidence type="ECO:0000256" key="1">
    <source>
        <dbReference type="ARBA" id="ARBA00023157"/>
    </source>
</evidence>
<keyword evidence="2" id="KW-0720">Serine protease</keyword>
<keyword evidence="3" id="KW-0732">Signal</keyword>
<dbReference type="RefSeq" id="XP_005095429.1">
    <property type="nucleotide sequence ID" value="XM_005095372.3"/>
</dbReference>
<dbReference type="SMART" id="SM00020">
    <property type="entry name" value="Tryp_SPc"/>
    <property type="match status" value="1"/>
</dbReference>
<dbReference type="GO" id="GO:0006508">
    <property type="term" value="P:proteolysis"/>
    <property type="evidence" value="ECO:0007669"/>
    <property type="project" value="UniProtKB-KW"/>
</dbReference>
<keyword evidence="5" id="KW-1185">Reference proteome</keyword>
<proteinExistence type="predicted"/>
<dbReference type="InterPro" id="IPR001314">
    <property type="entry name" value="Peptidase_S1A"/>
</dbReference>
<dbReference type="InterPro" id="IPR043504">
    <property type="entry name" value="Peptidase_S1_PA_chymotrypsin"/>
</dbReference>
<dbReference type="Pfam" id="PF00089">
    <property type="entry name" value="Trypsin"/>
    <property type="match status" value="1"/>
</dbReference>
<evidence type="ECO:0000313" key="5">
    <source>
        <dbReference type="Proteomes" id="UP000694888"/>
    </source>
</evidence>
<sequence length="314" mass="33372">MHSLPTPQGVTMSLSHTSAVLLLVTVMFSPFTPVAGDTTLPTEQAATACGESLVNPNNRIVGGSVAAPGELPWQAGLEWLGLLICGATVISPQWLLSAGHCFTTPVESAWAFTVLLDLVNRTVVSPSHRRNVEKYVLHPRFDNVTYDHDLALIKLDKPLDLVGMGIRPACLPSSGQGFTGSNCIASGWGTVQEGSDIKEKVLRKVDVVVQNRRACARSLSSTYFKSFHICAGSPEGSKDSCKGDSGGPLVCPVQVTSDSQVHWTLAGVISTGFGCGRLGKFGIYMQVGRYLGWIHRVTGVDTGVSEEIIPPVVG</sequence>
<dbReference type="PANTHER" id="PTHR24252">
    <property type="entry name" value="ACROSIN-RELATED"/>
    <property type="match status" value="1"/>
</dbReference>
<gene>
    <name evidence="6" type="primary">LOC101859473</name>
</gene>
<dbReference type="CDD" id="cd00190">
    <property type="entry name" value="Tryp_SPc"/>
    <property type="match status" value="1"/>
</dbReference>
<keyword evidence="6" id="KW-0472">Membrane</keyword>
<evidence type="ECO:0000313" key="6">
    <source>
        <dbReference type="RefSeq" id="XP_005095429.1"/>
    </source>
</evidence>
<reference evidence="6" key="1">
    <citation type="submission" date="2025-08" db="UniProtKB">
        <authorList>
            <consortium name="RefSeq"/>
        </authorList>
    </citation>
    <scope>IDENTIFICATION</scope>
</reference>
<keyword evidence="2" id="KW-0378">Hydrolase</keyword>
<dbReference type="InterPro" id="IPR009003">
    <property type="entry name" value="Peptidase_S1_PA"/>
</dbReference>
<keyword evidence="2 6" id="KW-0645">Protease</keyword>
<dbReference type="PROSITE" id="PS50240">
    <property type="entry name" value="TRYPSIN_DOM"/>
    <property type="match status" value="1"/>
</dbReference>
<accession>A0ABM0JJY7</accession>
<name>A0ABM0JJY7_APLCA</name>
<keyword evidence="1" id="KW-1015">Disulfide bond</keyword>
<dbReference type="Proteomes" id="UP000694888">
    <property type="component" value="Unplaced"/>
</dbReference>
<keyword evidence="6" id="KW-0812">Transmembrane</keyword>
<feature type="chain" id="PRO_5046607373" evidence="3">
    <location>
        <begin position="37"/>
        <end position="314"/>
    </location>
</feature>
<dbReference type="InterPro" id="IPR001254">
    <property type="entry name" value="Trypsin_dom"/>
</dbReference>
<dbReference type="PROSITE" id="PS00134">
    <property type="entry name" value="TRYPSIN_HIS"/>
    <property type="match status" value="1"/>
</dbReference>
<protein>
    <submittedName>
        <fullName evidence="6">Transmembrane protease serine 9</fullName>
    </submittedName>
</protein>
<dbReference type="InterPro" id="IPR033116">
    <property type="entry name" value="TRYPSIN_SER"/>
</dbReference>
<organism evidence="5 6">
    <name type="scientific">Aplysia californica</name>
    <name type="common">California sea hare</name>
    <dbReference type="NCBI Taxonomy" id="6500"/>
    <lineage>
        <taxon>Eukaryota</taxon>
        <taxon>Metazoa</taxon>
        <taxon>Spiralia</taxon>
        <taxon>Lophotrochozoa</taxon>
        <taxon>Mollusca</taxon>
        <taxon>Gastropoda</taxon>
        <taxon>Heterobranchia</taxon>
        <taxon>Euthyneura</taxon>
        <taxon>Tectipleura</taxon>
        <taxon>Aplysiida</taxon>
        <taxon>Aplysioidea</taxon>
        <taxon>Aplysiidae</taxon>
        <taxon>Aplysia</taxon>
    </lineage>
</organism>
<dbReference type="PRINTS" id="PR00722">
    <property type="entry name" value="CHYMOTRYPSIN"/>
</dbReference>
<evidence type="ECO:0000256" key="2">
    <source>
        <dbReference type="RuleBase" id="RU363034"/>
    </source>
</evidence>
<dbReference type="GO" id="GO:0008233">
    <property type="term" value="F:peptidase activity"/>
    <property type="evidence" value="ECO:0007669"/>
    <property type="project" value="UniProtKB-KW"/>
</dbReference>
<dbReference type="Gene3D" id="2.40.10.10">
    <property type="entry name" value="Trypsin-like serine proteases"/>
    <property type="match status" value="1"/>
</dbReference>
<evidence type="ECO:0000259" key="4">
    <source>
        <dbReference type="PROSITE" id="PS50240"/>
    </source>
</evidence>
<dbReference type="PANTHER" id="PTHR24252:SF7">
    <property type="entry name" value="HYALIN"/>
    <property type="match status" value="1"/>
</dbReference>
<feature type="signal peptide" evidence="3">
    <location>
        <begin position="1"/>
        <end position="36"/>
    </location>
</feature>
<dbReference type="InterPro" id="IPR018114">
    <property type="entry name" value="TRYPSIN_HIS"/>
</dbReference>
<dbReference type="PROSITE" id="PS00135">
    <property type="entry name" value="TRYPSIN_SER"/>
    <property type="match status" value="1"/>
</dbReference>
<dbReference type="GeneID" id="101859473"/>